<evidence type="ECO:0000313" key="2">
    <source>
        <dbReference type="Proteomes" id="UP000466442"/>
    </source>
</evidence>
<accession>A0A8S9Y8G3</accession>
<dbReference type="Proteomes" id="UP000466442">
    <property type="component" value="Linkage Group LG1"/>
</dbReference>
<organism evidence="1 2">
    <name type="scientific">Apolygus lucorum</name>
    <name type="common">Small green plant bug</name>
    <name type="synonym">Lygocoris lucorum</name>
    <dbReference type="NCBI Taxonomy" id="248454"/>
    <lineage>
        <taxon>Eukaryota</taxon>
        <taxon>Metazoa</taxon>
        <taxon>Ecdysozoa</taxon>
        <taxon>Arthropoda</taxon>
        <taxon>Hexapoda</taxon>
        <taxon>Insecta</taxon>
        <taxon>Pterygota</taxon>
        <taxon>Neoptera</taxon>
        <taxon>Paraneoptera</taxon>
        <taxon>Hemiptera</taxon>
        <taxon>Heteroptera</taxon>
        <taxon>Panheteroptera</taxon>
        <taxon>Cimicomorpha</taxon>
        <taxon>Miridae</taxon>
        <taxon>Mirini</taxon>
        <taxon>Apolygus</taxon>
    </lineage>
</organism>
<name>A0A8S9Y8G3_APOLU</name>
<proteinExistence type="predicted"/>
<protein>
    <submittedName>
        <fullName evidence="1">Uncharacterized protein</fullName>
    </submittedName>
</protein>
<dbReference type="AlphaFoldDB" id="A0A8S9Y8G3"/>
<keyword evidence="2" id="KW-1185">Reference proteome</keyword>
<evidence type="ECO:0000313" key="1">
    <source>
        <dbReference type="EMBL" id="KAF6216728.1"/>
    </source>
</evidence>
<dbReference type="EMBL" id="WIXP02000001">
    <property type="protein sequence ID" value="KAF6216728.1"/>
    <property type="molecule type" value="Genomic_DNA"/>
</dbReference>
<sequence length="71" mass="7929">MEPSSSTSIVMRHGKALFLSKISWFENGCIHKLSTESNGHRTGRIPRSGNSSILLGTWILTSKSRVTELIW</sequence>
<reference evidence="1" key="1">
    <citation type="journal article" date="2021" name="Mol. Ecol. Resour.">
        <title>Apolygus lucorum genome provides insights into omnivorousness and mesophyll feeding.</title>
        <authorList>
            <person name="Liu Y."/>
            <person name="Liu H."/>
            <person name="Wang H."/>
            <person name="Huang T."/>
            <person name="Liu B."/>
            <person name="Yang B."/>
            <person name="Yin L."/>
            <person name="Li B."/>
            <person name="Zhang Y."/>
            <person name="Zhang S."/>
            <person name="Jiang F."/>
            <person name="Zhang X."/>
            <person name="Ren Y."/>
            <person name="Wang B."/>
            <person name="Wang S."/>
            <person name="Lu Y."/>
            <person name="Wu K."/>
            <person name="Fan W."/>
            <person name="Wang G."/>
        </authorList>
    </citation>
    <scope>NUCLEOTIDE SEQUENCE</scope>
    <source>
        <strain evidence="1">12Hb</strain>
    </source>
</reference>
<gene>
    <name evidence="1" type="ORF">GE061_001075</name>
</gene>
<comment type="caution">
    <text evidence="1">The sequence shown here is derived from an EMBL/GenBank/DDBJ whole genome shotgun (WGS) entry which is preliminary data.</text>
</comment>